<evidence type="ECO:0000313" key="3">
    <source>
        <dbReference type="EMBL" id="KAK4248054.1"/>
    </source>
</evidence>
<feature type="transmembrane region" description="Helical" evidence="2">
    <location>
        <begin position="180"/>
        <end position="203"/>
    </location>
</feature>
<feature type="transmembrane region" description="Helical" evidence="2">
    <location>
        <begin position="250"/>
        <end position="274"/>
    </location>
</feature>
<reference evidence="3" key="1">
    <citation type="journal article" date="2023" name="Mol. Phylogenet. Evol.">
        <title>Genome-scale phylogeny and comparative genomics of the fungal order Sordariales.</title>
        <authorList>
            <person name="Hensen N."/>
            <person name="Bonometti L."/>
            <person name="Westerberg I."/>
            <person name="Brannstrom I.O."/>
            <person name="Guillou S."/>
            <person name="Cros-Aarteil S."/>
            <person name="Calhoun S."/>
            <person name="Haridas S."/>
            <person name="Kuo A."/>
            <person name="Mondo S."/>
            <person name="Pangilinan J."/>
            <person name="Riley R."/>
            <person name="LaButti K."/>
            <person name="Andreopoulos B."/>
            <person name="Lipzen A."/>
            <person name="Chen C."/>
            <person name="Yan M."/>
            <person name="Daum C."/>
            <person name="Ng V."/>
            <person name="Clum A."/>
            <person name="Steindorff A."/>
            <person name="Ohm R.A."/>
            <person name="Martin F."/>
            <person name="Silar P."/>
            <person name="Natvig D.O."/>
            <person name="Lalanne C."/>
            <person name="Gautier V."/>
            <person name="Ament-Velasquez S.L."/>
            <person name="Kruys A."/>
            <person name="Hutchinson M.I."/>
            <person name="Powell A.J."/>
            <person name="Barry K."/>
            <person name="Miller A.N."/>
            <person name="Grigoriev I.V."/>
            <person name="Debuchy R."/>
            <person name="Gladieux P."/>
            <person name="Hiltunen Thoren M."/>
            <person name="Johannesson H."/>
        </authorList>
    </citation>
    <scope>NUCLEOTIDE SEQUENCE</scope>
    <source>
        <strain evidence="3">CBS 359.72</strain>
    </source>
</reference>
<feature type="transmembrane region" description="Helical" evidence="2">
    <location>
        <begin position="132"/>
        <end position="154"/>
    </location>
</feature>
<comment type="caution">
    <text evidence="3">The sequence shown here is derived from an EMBL/GenBank/DDBJ whole genome shotgun (WGS) entry which is preliminary data.</text>
</comment>
<protein>
    <submittedName>
        <fullName evidence="3">Uncharacterized protein</fullName>
    </submittedName>
</protein>
<feature type="transmembrane region" description="Helical" evidence="2">
    <location>
        <begin position="6"/>
        <end position="27"/>
    </location>
</feature>
<evidence type="ECO:0000313" key="4">
    <source>
        <dbReference type="Proteomes" id="UP001303647"/>
    </source>
</evidence>
<proteinExistence type="predicted"/>
<accession>A0AAN7CTH3</accession>
<keyword evidence="2" id="KW-0812">Transmembrane</keyword>
<dbReference type="AlphaFoldDB" id="A0AAN7CTH3"/>
<sequence>MDIFPYAVTYTILAGLFIVPLTILWLVSFCYARRKNDPARVGLVWLKVVYPIWILSLLLHVAEGGLISFFYSGYDISFSPRSLSLTATYLAGAAEFFGNLASIFLYITLVELASGFLFCLKTPGEPSSSRRLGRFAILGWSFVLFALAISRLGLYEALYSRHNIEEYEVYLNSLANLNRLGTALIVLLWLTSLPVMGYAAFVVHKTRQHPLLRSAAVLLLVCIILEFIRYIVRMAIFVSPSTDYGETGYITSYIVAPFFDFVFTSVILVMLYALGIRKHKGLWSQPKPEWSYPAVMFYPTAYPPGQQLPQPQFMQPQQQPMQQQPTQNLPAYLQYAQQQAAQQQQQQPPPQGYYYQPQQTEQQPQEHQPNELQSQQQPRELQPKTPQPQQVQPDQQ</sequence>
<organism evidence="3 4">
    <name type="scientific">Corynascus novoguineensis</name>
    <dbReference type="NCBI Taxonomy" id="1126955"/>
    <lineage>
        <taxon>Eukaryota</taxon>
        <taxon>Fungi</taxon>
        <taxon>Dikarya</taxon>
        <taxon>Ascomycota</taxon>
        <taxon>Pezizomycotina</taxon>
        <taxon>Sordariomycetes</taxon>
        <taxon>Sordariomycetidae</taxon>
        <taxon>Sordariales</taxon>
        <taxon>Chaetomiaceae</taxon>
        <taxon>Corynascus</taxon>
    </lineage>
</organism>
<feature type="transmembrane region" description="Helical" evidence="2">
    <location>
        <begin position="215"/>
        <end position="238"/>
    </location>
</feature>
<feature type="compositionally biased region" description="Low complexity" evidence="1">
    <location>
        <begin position="336"/>
        <end position="373"/>
    </location>
</feature>
<name>A0AAN7CTH3_9PEZI</name>
<feature type="compositionally biased region" description="Low complexity" evidence="1">
    <location>
        <begin position="383"/>
        <end position="396"/>
    </location>
</feature>
<evidence type="ECO:0000256" key="2">
    <source>
        <dbReference type="SAM" id="Phobius"/>
    </source>
</evidence>
<feature type="transmembrane region" description="Helical" evidence="2">
    <location>
        <begin position="48"/>
        <end position="71"/>
    </location>
</feature>
<gene>
    <name evidence="3" type="ORF">C7999DRAFT_40687</name>
</gene>
<keyword evidence="2" id="KW-0472">Membrane</keyword>
<dbReference type="EMBL" id="MU857643">
    <property type="protein sequence ID" value="KAK4248054.1"/>
    <property type="molecule type" value="Genomic_DNA"/>
</dbReference>
<feature type="region of interest" description="Disordered" evidence="1">
    <location>
        <begin position="336"/>
        <end position="396"/>
    </location>
</feature>
<dbReference type="Proteomes" id="UP001303647">
    <property type="component" value="Unassembled WGS sequence"/>
</dbReference>
<reference evidence="3" key="2">
    <citation type="submission" date="2023-05" db="EMBL/GenBank/DDBJ databases">
        <authorList>
            <consortium name="Lawrence Berkeley National Laboratory"/>
            <person name="Steindorff A."/>
            <person name="Hensen N."/>
            <person name="Bonometti L."/>
            <person name="Westerberg I."/>
            <person name="Brannstrom I.O."/>
            <person name="Guillou S."/>
            <person name="Cros-Aarteil S."/>
            <person name="Calhoun S."/>
            <person name="Haridas S."/>
            <person name="Kuo A."/>
            <person name="Mondo S."/>
            <person name="Pangilinan J."/>
            <person name="Riley R."/>
            <person name="Labutti K."/>
            <person name="Andreopoulos B."/>
            <person name="Lipzen A."/>
            <person name="Chen C."/>
            <person name="Yanf M."/>
            <person name="Daum C."/>
            <person name="Ng V."/>
            <person name="Clum A."/>
            <person name="Ohm R."/>
            <person name="Martin F."/>
            <person name="Silar P."/>
            <person name="Natvig D."/>
            <person name="Lalanne C."/>
            <person name="Gautier V."/>
            <person name="Ament-Velasquez S.L."/>
            <person name="Kruys A."/>
            <person name="Hutchinson M.I."/>
            <person name="Powell A.J."/>
            <person name="Barry K."/>
            <person name="Miller A.N."/>
            <person name="Grigoriev I.V."/>
            <person name="Debuchy R."/>
            <person name="Gladieux P."/>
            <person name="Thoren M.H."/>
            <person name="Johannesson H."/>
        </authorList>
    </citation>
    <scope>NUCLEOTIDE SEQUENCE</scope>
    <source>
        <strain evidence="3">CBS 359.72</strain>
    </source>
</reference>
<feature type="transmembrane region" description="Helical" evidence="2">
    <location>
        <begin position="96"/>
        <end position="120"/>
    </location>
</feature>
<evidence type="ECO:0000256" key="1">
    <source>
        <dbReference type="SAM" id="MobiDB-lite"/>
    </source>
</evidence>
<keyword evidence="4" id="KW-1185">Reference proteome</keyword>
<keyword evidence="2" id="KW-1133">Transmembrane helix</keyword>